<organism evidence="10 11">
    <name type="scientific">Pseudomonas parafulva</name>
    <dbReference type="NCBI Taxonomy" id="157782"/>
    <lineage>
        <taxon>Bacteria</taxon>
        <taxon>Pseudomonadati</taxon>
        <taxon>Pseudomonadota</taxon>
        <taxon>Gammaproteobacteria</taxon>
        <taxon>Pseudomonadales</taxon>
        <taxon>Pseudomonadaceae</taxon>
        <taxon>Pseudomonas</taxon>
    </lineage>
</organism>
<keyword evidence="2" id="KW-1003">Cell membrane</keyword>
<evidence type="ECO:0000256" key="3">
    <source>
        <dbReference type="ARBA" id="ARBA00022692"/>
    </source>
</evidence>
<evidence type="ECO:0000256" key="4">
    <source>
        <dbReference type="ARBA" id="ARBA00022989"/>
    </source>
</evidence>
<comment type="subcellular location">
    <subcellularLocation>
        <location evidence="1">Cell membrane</location>
        <topology evidence="1">Multi-pass membrane protein</topology>
    </subcellularLocation>
</comment>
<feature type="domain" description="ABC3 transporter permease C-terminal" evidence="8">
    <location>
        <begin position="275"/>
        <end position="385"/>
    </location>
</feature>
<accession>A0AAI8KDN3</accession>
<feature type="transmembrane region" description="Helical" evidence="7">
    <location>
        <begin position="353"/>
        <end position="374"/>
    </location>
</feature>
<name>A0AAI8KDN3_9PSED</name>
<protein>
    <submittedName>
        <fullName evidence="10">ABC transporter permease</fullName>
    </submittedName>
</protein>
<keyword evidence="3 7" id="KW-0812">Transmembrane</keyword>
<evidence type="ECO:0000259" key="9">
    <source>
        <dbReference type="Pfam" id="PF12704"/>
    </source>
</evidence>
<gene>
    <name evidence="10" type="ORF">DZC75_17470</name>
</gene>
<evidence type="ECO:0000256" key="5">
    <source>
        <dbReference type="ARBA" id="ARBA00023136"/>
    </source>
</evidence>
<dbReference type="GO" id="GO:0005886">
    <property type="term" value="C:plasma membrane"/>
    <property type="evidence" value="ECO:0007669"/>
    <property type="project" value="UniProtKB-SubCell"/>
</dbReference>
<reference evidence="10 11" key="1">
    <citation type="submission" date="2018-08" db="EMBL/GenBank/DDBJ databases">
        <authorList>
            <person name="Lee Y."/>
            <person name="Kakembo D."/>
        </authorList>
    </citation>
    <scope>NUCLEOTIDE SEQUENCE [LARGE SCALE GENOMIC DNA]</scope>
    <source>
        <strain evidence="10 11">JBCS1880</strain>
    </source>
</reference>
<comment type="similarity">
    <text evidence="6">Belongs to the ABC-4 integral membrane protein family.</text>
</comment>
<evidence type="ECO:0000259" key="8">
    <source>
        <dbReference type="Pfam" id="PF02687"/>
    </source>
</evidence>
<keyword evidence="11" id="KW-1185">Reference proteome</keyword>
<feature type="transmembrane region" description="Helical" evidence="7">
    <location>
        <begin position="315"/>
        <end position="341"/>
    </location>
</feature>
<keyword evidence="5 7" id="KW-0472">Membrane</keyword>
<dbReference type="EMBL" id="CP031641">
    <property type="protein sequence ID" value="AXO89708.1"/>
    <property type="molecule type" value="Genomic_DNA"/>
</dbReference>
<evidence type="ECO:0000256" key="6">
    <source>
        <dbReference type="ARBA" id="ARBA00038076"/>
    </source>
</evidence>
<sequence length="392" mass="41570">MSPEGYGPRWHQRLTESLLSLHALGRRAWLALLGIAVGCAAVVALLSIGQGAARESERLFQGLGSDWMVARLMPQASHPGSSMEAMDLAGLPEAVRMAAPLALAMADVQREGVVTTAPVAGSTSALAEMLALRTTEGRLLSVLDQGSAHVLIGAELAARLEARVADHLQVGRYLYQVVGILAPRVYNPLLPLTVDDALFMPLAGLVRMSADVQPSVVLAIGRDRQHMPEAAAALSEVLRARLPNQRIDVQLAEQLLEGMAQQSALFDWLLAGLGGSALLIGGVGVMNVMLMTVAERRREIGVRMAIGARPRDIAWLFLLEALWLAGCGAVLGALAGVLLAWGLSWVSAWPFHLAPWSLALGIGSALCTGVFFGLHPALSAARLQPLQALRDD</sequence>
<dbReference type="PANTHER" id="PTHR30572:SF4">
    <property type="entry name" value="ABC TRANSPORTER PERMEASE YTRF"/>
    <property type="match status" value="1"/>
</dbReference>
<feature type="transmembrane region" description="Helical" evidence="7">
    <location>
        <begin position="268"/>
        <end position="294"/>
    </location>
</feature>
<evidence type="ECO:0000256" key="1">
    <source>
        <dbReference type="ARBA" id="ARBA00004651"/>
    </source>
</evidence>
<dbReference type="InterPro" id="IPR003838">
    <property type="entry name" value="ABC3_permease_C"/>
</dbReference>
<evidence type="ECO:0000313" key="10">
    <source>
        <dbReference type="EMBL" id="AXO89708.1"/>
    </source>
</evidence>
<evidence type="ECO:0000256" key="7">
    <source>
        <dbReference type="SAM" id="Phobius"/>
    </source>
</evidence>
<dbReference type="GO" id="GO:0022857">
    <property type="term" value="F:transmembrane transporter activity"/>
    <property type="evidence" value="ECO:0007669"/>
    <property type="project" value="TreeGrafter"/>
</dbReference>
<dbReference type="AlphaFoldDB" id="A0AAI8KDN3"/>
<dbReference type="InterPro" id="IPR025857">
    <property type="entry name" value="MacB_PCD"/>
</dbReference>
<dbReference type="InterPro" id="IPR050250">
    <property type="entry name" value="Macrolide_Exporter_MacB"/>
</dbReference>
<dbReference type="Proteomes" id="UP000258127">
    <property type="component" value="Chromosome"/>
</dbReference>
<dbReference type="Pfam" id="PF12704">
    <property type="entry name" value="MacB_PCD"/>
    <property type="match status" value="1"/>
</dbReference>
<keyword evidence="4 7" id="KW-1133">Transmembrane helix</keyword>
<feature type="domain" description="MacB-like periplasmic core" evidence="9">
    <location>
        <begin position="29"/>
        <end position="235"/>
    </location>
</feature>
<proteinExistence type="inferred from homology"/>
<dbReference type="Pfam" id="PF02687">
    <property type="entry name" value="FtsX"/>
    <property type="match status" value="1"/>
</dbReference>
<dbReference type="PANTHER" id="PTHR30572">
    <property type="entry name" value="MEMBRANE COMPONENT OF TRANSPORTER-RELATED"/>
    <property type="match status" value="1"/>
</dbReference>
<evidence type="ECO:0000256" key="2">
    <source>
        <dbReference type="ARBA" id="ARBA00022475"/>
    </source>
</evidence>
<evidence type="ECO:0000313" key="11">
    <source>
        <dbReference type="Proteomes" id="UP000258127"/>
    </source>
</evidence>
<feature type="transmembrane region" description="Helical" evidence="7">
    <location>
        <begin position="28"/>
        <end position="48"/>
    </location>
</feature>